<name>A0A504YIW5_FASGI</name>
<dbReference type="SMART" id="SM00175">
    <property type="entry name" value="RAB"/>
    <property type="match status" value="1"/>
</dbReference>
<comment type="similarity">
    <text evidence="1">Belongs to the small GTPase superfamily. Rab family.</text>
</comment>
<dbReference type="AlphaFoldDB" id="A0A504YIW5"/>
<dbReference type="GO" id="GO:0003924">
    <property type="term" value="F:GTPase activity"/>
    <property type="evidence" value="ECO:0007669"/>
    <property type="project" value="InterPro"/>
</dbReference>
<comment type="caution">
    <text evidence="3">The sequence shown here is derived from an EMBL/GenBank/DDBJ whole genome shotgun (WGS) entry which is preliminary data.</text>
</comment>
<accession>A0A504YIW5</accession>
<dbReference type="InterPro" id="IPR027417">
    <property type="entry name" value="P-loop_NTPase"/>
</dbReference>
<dbReference type="STRING" id="46835.A0A504YIW5"/>
<dbReference type="PANTHER" id="PTHR47978">
    <property type="match status" value="1"/>
</dbReference>
<dbReference type="SUPFAM" id="SSF52540">
    <property type="entry name" value="P-loop containing nucleoside triphosphate hydrolases"/>
    <property type="match status" value="1"/>
</dbReference>
<evidence type="ECO:0000256" key="2">
    <source>
        <dbReference type="ARBA" id="ARBA00022741"/>
    </source>
</evidence>
<dbReference type="InterPro" id="IPR005225">
    <property type="entry name" value="Small_GTP-bd"/>
</dbReference>
<evidence type="ECO:0000256" key="1">
    <source>
        <dbReference type="ARBA" id="ARBA00006270"/>
    </source>
</evidence>
<keyword evidence="4" id="KW-1185">Reference proteome</keyword>
<dbReference type="PRINTS" id="PR00449">
    <property type="entry name" value="RASTRNSFRMNG"/>
</dbReference>
<sequence length="252" mass="28574">DSNNDSEDELRKLERPIKLLIVGERGCGKTCLLHRFTENRFLRGQPPTVGVDFFKKVMSIPGNIEAILHLWDISGQSIEGEMLQNYVSGCQVNIKDTNFLAPNEGVLFVFDIHESNSFEQLDLWFSRVQDCLMLEGSRRWPTFALVANKMDLQYQTTLERQTVEKFAQRNGLSVHFVSAKTGEGVHRCFLGVACTVLGVQVRTRDCEINQPVIQASLMVNHRATHTSRRAVTPSINEQNISYEHTSSVCQML</sequence>
<dbReference type="GO" id="GO:0005525">
    <property type="term" value="F:GTP binding"/>
    <property type="evidence" value="ECO:0007669"/>
    <property type="project" value="InterPro"/>
</dbReference>
<dbReference type="SMART" id="SM00173">
    <property type="entry name" value="RAS"/>
    <property type="match status" value="1"/>
</dbReference>
<dbReference type="SMART" id="SM00174">
    <property type="entry name" value="RHO"/>
    <property type="match status" value="1"/>
</dbReference>
<reference evidence="3 4" key="1">
    <citation type="submission" date="2019-04" db="EMBL/GenBank/DDBJ databases">
        <title>Annotation for the trematode Fasciola gigantica.</title>
        <authorList>
            <person name="Choi Y.-J."/>
        </authorList>
    </citation>
    <scope>NUCLEOTIDE SEQUENCE [LARGE SCALE GENOMIC DNA]</scope>
    <source>
        <strain evidence="3">Uganda_cow_1</strain>
    </source>
</reference>
<dbReference type="PROSITE" id="PS51421">
    <property type="entry name" value="RAS"/>
    <property type="match status" value="1"/>
</dbReference>
<dbReference type="NCBIfam" id="TIGR00231">
    <property type="entry name" value="small_GTP"/>
    <property type="match status" value="1"/>
</dbReference>
<dbReference type="PROSITE" id="PS51419">
    <property type="entry name" value="RAB"/>
    <property type="match status" value="1"/>
</dbReference>
<dbReference type="OrthoDB" id="6585768at2759"/>
<dbReference type="Pfam" id="PF00071">
    <property type="entry name" value="Ras"/>
    <property type="match status" value="1"/>
</dbReference>
<gene>
    <name evidence="3" type="ORF">FGIG_04486</name>
</gene>
<dbReference type="InterPro" id="IPR001806">
    <property type="entry name" value="Small_GTPase"/>
</dbReference>
<organism evidence="3 4">
    <name type="scientific">Fasciola gigantica</name>
    <name type="common">Giant liver fluke</name>
    <dbReference type="NCBI Taxonomy" id="46835"/>
    <lineage>
        <taxon>Eukaryota</taxon>
        <taxon>Metazoa</taxon>
        <taxon>Spiralia</taxon>
        <taxon>Lophotrochozoa</taxon>
        <taxon>Platyhelminthes</taxon>
        <taxon>Trematoda</taxon>
        <taxon>Digenea</taxon>
        <taxon>Plagiorchiida</taxon>
        <taxon>Echinostomata</taxon>
        <taxon>Echinostomatoidea</taxon>
        <taxon>Fasciolidae</taxon>
        <taxon>Fasciola</taxon>
    </lineage>
</organism>
<dbReference type="EMBL" id="SUNJ01012238">
    <property type="protein sequence ID" value="TPP58228.1"/>
    <property type="molecule type" value="Genomic_DNA"/>
</dbReference>
<keyword evidence="2" id="KW-0547">Nucleotide-binding</keyword>
<feature type="non-terminal residue" evidence="3">
    <location>
        <position position="1"/>
    </location>
</feature>
<proteinExistence type="inferred from homology"/>
<protein>
    <submittedName>
        <fullName evidence="3">Uncharacterized protein</fullName>
    </submittedName>
</protein>
<dbReference type="Gene3D" id="3.40.50.300">
    <property type="entry name" value="P-loop containing nucleotide triphosphate hydrolases"/>
    <property type="match status" value="1"/>
</dbReference>
<dbReference type="Proteomes" id="UP000316759">
    <property type="component" value="Unassembled WGS sequence"/>
</dbReference>
<evidence type="ECO:0000313" key="4">
    <source>
        <dbReference type="Proteomes" id="UP000316759"/>
    </source>
</evidence>
<evidence type="ECO:0000313" key="3">
    <source>
        <dbReference type="EMBL" id="TPP58228.1"/>
    </source>
</evidence>